<proteinExistence type="predicted"/>
<protein>
    <submittedName>
        <fullName evidence="2">Nitrogenase component 1</fullName>
    </submittedName>
</protein>
<sequence length="134" mass="14854">MLYTGGVKSWSVISALSELGVETIATGTKKSTQSDKNRIVEIMGKDAVMLDEGGARLLLDTYYRSNADVMIAGGRNMYTALKARLPFLDINQEREHAYAGYEGMITMAKELCRTIESPIWSAVNSNAPWNKDRN</sequence>
<accession>A0ABT4YRI8</accession>
<evidence type="ECO:0000313" key="3">
    <source>
        <dbReference type="Proteomes" id="UP001210678"/>
    </source>
</evidence>
<evidence type="ECO:0000259" key="1">
    <source>
        <dbReference type="Pfam" id="PF00148"/>
    </source>
</evidence>
<dbReference type="InterPro" id="IPR000510">
    <property type="entry name" value="Nase/OxRdtase_comp1"/>
</dbReference>
<dbReference type="Proteomes" id="UP001210678">
    <property type="component" value="Unassembled WGS sequence"/>
</dbReference>
<reference evidence="2 3" key="1">
    <citation type="submission" date="2023-01" db="EMBL/GenBank/DDBJ databases">
        <title>Vibrio sp. KJ40-1 sp.nov, isolated from marine algae.</title>
        <authorList>
            <person name="Butt M."/>
            <person name="Kim J.M.J."/>
            <person name="Jeon C.O.C."/>
        </authorList>
    </citation>
    <scope>NUCLEOTIDE SEQUENCE [LARGE SCALE GENOMIC DNA]</scope>
    <source>
        <strain evidence="2 3">KJ40-1</strain>
    </source>
</reference>
<dbReference type="Gene3D" id="3.40.50.12380">
    <property type="entry name" value="Nitrogenase MoFe cofactor biosynthesis protein NifE, C-terminal"/>
    <property type="match status" value="1"/>
</dbReference>
<dbReference type="SUPFAM" id="SSF53807">
    <property type="entry name" value="Helical backbone' metal receptor"/>
    <property type="match status" value="1"/>
</dbReference>
<dbReference type="PANTHER" id="PTHR42956">
    <property type="entry name" value="NITROGENASE IRON-MOLYBDENUM COFACTOR BIOSYNTHESIS PROTEIN NIFE"/>
    <property type="match status" value="1"/>
</dbReference>
<keyword evidence="3" id="KW-1185">Reference proteome</keyword>
<dbReference type="PANTHER" id="PTHR42956:SF1">
    <property type="entry name" value="NITROGENASE IRON-MOLYBDENUM COFACTOR BIOSYNTHESIS PROTEIN NIFE"/>
    <property type="match status" value="1"/>
</dbReference>
<dbReference type="InterPro" id="IPR049939">
    <property type="entry name" value="NifE-like"/>
</dbReference>
<organism evidence="2 3">
    <name type="scientific">Vibrio algarum</name>
    <dbReference type="NCBI Taxonomy" id="3020714"/>
    <lineage>
        <taxon>Bacteria</taxon>
        <taxon>Pseudomonadati</taxon>
        <taxon>Pseudomonadota</taxon>
        <taxon>Gammaproteobacteria</taxon>
        <taxon>Vibrionales</taxon>
        <taxon>Vibrionaceae</taxon>
        <taxon>Vibrio</taxon>
    </lineage>
</organism>
<dbReference type="Pfam" id="PF00148">
    <property type="entry name" value="Oxidored_nitro"/>
    <property type="match status" value="1"/>
</dbReference>
<name>A0ABT4YRI8_9VIBR</name>
<evidence type="ECO:0000313" key="2">
    <source>
        <dbReference type="EMBL" id="MDB1124160.1"/>
    </source>
</evidence>
<dbReference type="EMBL" id="JAQLOI010000001">
    <property type="protein sequence ID" value="MDB1124160.1"/>
    <property type="molecule type" value="Genomic_DNA"/>
</dbReference>
<comment type="caution">
    <text evidence="2">The sequence shown here is derived from an EMBL/GenBank/DDBJ whole genome shotgun (WGS) entry which is preliminary data.</text>
</comment>
<gene>
    <name evidence="2" type="ORF">PGX00_11055</name>
</gene>
<feature type="domain" description="Nitrogenase/oxidoreductase component 1" evidence="1">
    <location>
        <begin position="1"/>
        <end position="115"/>
    </location>
</feature>